<proteinExistence type="predicted"/>
<protein>
    <submittedName>
        <fullName evidence="2">Stage II sporulation protein M</fullName>
    </submittedName>
</protein>
<sequence length="332" mass="35736">MDLDAFSAVHRASWARLATLSKSRRLHGSEADELVRLYQEVATHLSMVRSAAPDPALISELSQLLARARSAISGSHDPSWSDLSRFFVETLPAAFYRVRWWTLGVAVASAVLAVVAGAWLVRSPEAQAAIGPPGTLKEIADRTFAQYYVQYDGASFAAQVWTNNAWIAAQSVAFGITGIWPVIVLYQNAVHIGQVGGILVMHGGLSVFFQLIVPHGLLELTAVFIAAGTGLKLFWTMVDPGGRPRGRALAAEGRSLFTVALGLVVVLGISGLLEGFVTPSTVLPWWLKIVIGAVVWLAFWWYVVALGRRAVRAGATGDLRRDLAGDELPLAA</sequence>
<dbReference type="RefSeq" id="WP_304602274.1">
    <property type="nucleotide sequence ID" value="NZ_JAUQYP010000002.1"/>
</dbReference>
<evidence type="ECO:0000313" key="2">
    <source>
        <dbReference type="EMBL" id="MDO8108582.1"/>
    </source>
</evidence>
<feature type="transmembrane region" description="Helical" evidence="1">
    <location>
        <begin position="217"/>
        <end position="235"/>
    </location>
</feature>
<keyword evidence="1" id="KW-1133">Transmembrane helix</keyword>
<keyword evidence="3" id="KW-1185">Reference proteome</keyword>
<accession>A0ABT9DFC8</accession>
<organism evidence="2 3">
    <name type="scientific">Actinotalea lenta</name>
    <dbReference type="NCBI Taxonomy" id="3064654"/>
    <lineage>
        <taxon>Bacteria</taxon>
        <taxon>Bacillati</taxon>
        <taxon>Actinomycetota</taxon>
        <taxon>Actinomycetes</taxon>
        <taxon>Micrococcales</taxon>
        <taxon>Cellulomonadaceae</taxon>
        <taxon>Actinotalea</taxon>
    </lineage>
</organism>
<dbReference type="EMBL" id="JAUQYP010000002">
    <property type="protein sequence ID" value="MDO8108582.1"/>
    <property type="molecule type" value="Genomic_DNA"/>
</dbReference>
<keyword evidence="1" id="KW-0472">Membrane</keyword>
<dbReference type="Pfam" id="PF01944">
    <property type="entry name" value="SpoIIM"/>
    <property type="match status" value="1"/>
</dbReference>
<feature type="transmembrane region" description="Helical" evidence="1">
    <location>
        <begin position="100"/>
        <end position="121"/>
    </location>
</feature>
<gene>
    <name evidence="2" type="ORF">Q6348_15395</name>
</gene>
<dbReference type="PANTHER" id="PTHR35337:SF1">
    <property type="entry name" value="SLR1478 PROTEIN"/>
    <property type="match status" value="1"/>
</dbReference>
<keyword evidence="1" id="KW-0812">Transmembrane</keyword>
<feature type="transmembrane region" description="Helical" evidence="1">
    <location>
        <begin position="256"/>
        <end position="273"/>
    </location>
</feature>
<evidence type="ECO:0000313" key="3">
    <source>
        <dbReference type="Proteomes" id="UP001232536"/>
    </source>
</evidence>
<evidence type="ECO:0000256" key="1">
    <source>
        <dbReference type="SAM" id="Phobius"/>
    </source>
</evidence>
<comment type="caution">
    <text evidence="2">The sequence shown here is derived from an EMBL/GenBank/DDBJ whole genome shotgun (WGS) entry which is preliminary data.</text>
</comment>
<feature type="transmembrane region" description="Helical" evidence="1">
    <location>
        <begin position="165"/>
        <end position="185"/>
    </location>
</feature>
<reference evidence="2 3" key="1">
    <citation type="submission" date="2023-07" db="EMBL/GenBank/DDBJ databases">
        <title>Description of novel actinomycetes strains, isolated from tidal flat sediment.</title>
        <authorList>
            <person name="Lu C."/>
        </authorList>
    </citation>
    <scope>NUCLEOTIDE SEQUENCE [LARGE SCALE GENOMIC DNA]</scope>
    <source>
        <strain evidence="2 3">SYSU T00b441</strain>
    </source>
</reference>
<feature type="transmembrane region" description="Helical" evidence="1">
    <location>
        <begin position="285"/>
        <end position="304"/>
    </location>
</feature>
<name>A0ABT9DFC8_9CELL</name>
<feature type="transmembrane region" description="Helical" evidence="1">
    <location>
        <begin position="192"/>
        <end position="211"/>
    </location>
</feature>
<dbReference type="InterPro" id="IPR002798">
    <property type="entry name" value="SpoIIM-like"/>
</dbReference>
<dbReference type="PANTHER" id="PTHR35337">
    <property type="entry name" value="SLR1478 PROTEIN"/>
    <property type="match status" value="1"/>
</dbReference>
<dbReference type="Proteomes" id="UP001232536">
    <property type="component" value="Unassembled WGS sequence"/>
</dbReference>